<protein>
    <recommendedName>
        <fullName evidence="5">Glycosyltransferase RgtA/B/C/D-like domain-containing protein</fullName>
    </recommendedName>
</protein>
<reference evidence="3 4" key="1">
    <citation type="submission" date="2018-10" db="EMBL/GenBank/DDBJ databases">
        <title>Isolation, diversity and antifungal activity of actinobacteria from wheat.</title>
        <authorList>
            <person name="Han C."/>
        </authorList>
    </citation>
    <scope>NUCLEOTIDE SEQUENCE [LARGE SCALE GENOMIC DNA]</scope>
    <source>
        <strain evidence="3 4">NEAU-YY56</strain>
    </source>
</reference>
<dbReference type="AlphaFoldDB" id="A0A3M2IWY8"/>
<comment type="caution">
    <text evidence="3">The sequence shown here is derived from an EMBL/GenBank/DDBJ whole genome shotgun (WGS) entry which is preliminary data.</text>
</comment>
<evidence type="ECO:0000313" key="3">
    <source>
        <dbReference type="EMBL" id="RMI04964.1"/>
    </source>
</evidence>
<keyword evidence="2" id="KW-1133">Transmembrane helix</keyword>
<evidence type="ECO:0000256" key="2">
    <source>
        <dbReference type="SAM" id="Phobius"/>
    </source>
</evidence>
<gene>
    <name evidence="3" type="ORF">EBM89_17070</name>
</gene>
<keyword evidence="4" id="KW-1185">Reference proteome</keyword>
<evidence type="ECO:0000256" key="1">
    <source>
        <dbReference type="SAM" id="MobiDB-lite"/>
    </source>
</evidence>
<feature type="transmembrane region" description="Helical" evidence="2">
    <location>
        <begin position="91"/>
        <end position="118"/>
    </location>
</feature>
<evidence type="ECO:0000313" key="4">
    <source>
        <dbReference type="Proteomes" id="UP000269289"/>
    </source>
</evidence>
<keyword evidence="2" id="KW-0812">Transmembrane</keyword>
<proteinExistence type="predicted"/>
<feature type="region of interest" description="Disordered" evidence="1">
    <location>
        <begin position="1"/>
        <end position="28"/>
    </location>
</feature>
<dbReference type="Proteomes" id="UP000269289">
    <property type="component" value="Unassembled WGS sequence"/>
</dbReference>
<feature type="transmembrane region" description="Helical" evidence="2">
    <location>
        <begin position="130"/>
        <end position="149"/>
    </location>
</feature>
<organism evidence="3 4">
    <name type="scientific">Cellulomonas triticagri</name>
    <dbReference type="NCBI Taxonomy" id="2483352"/>
    <lineage>
        <taxon>Bacteria</taxon>
        <taxon>Bacillati</taxon>
        <taxon>Actinomycetota</taxon>
        <taxon>Actinomycetes</taxon>
        <taxon>Micrococcales</taxon>
        <taxon>Cellulomonadaceae</taxon>
        <taxon>Cellulomonas</taxon>
    </lineage>
</organism>
<feature type="transmembrane region" description="Helical" evidence="2">
    <location>
        <begin position="307"/>
        <end position="327"/>
    </location>
</feature>
<feature type="transmembrane region" description="Helical" evidence="2">
    <location>
        <begin position="279"/>
        <end position="300"/>
    </location>
</feature>
<evidence type="ECO:0008006" key="5">
    <source>
        <dbReference type="Google" id="ProtNLM"/>
    </source>
</evidence>
<feature type="transmembrane region" description="Helical" evidence="2">
    <location>
        <begin position="188"/>
        <end position="216"/>
    </location>
</feature>
<feature type="transmembrane region" description="Helical" evidence="2">
    <location>
        <begin position="357"/>
        <end position="374"/>
    </location>
</feature>
<feature type="compositionally biased region" description="Pro residues" evidence="1">
    <location>
        <begin position="1"/>
        <end position="10"/>
    </location>
</feature>
<accession>A0A3M2IWY8</accession>
<name>A0A3M2IWY8_9CELL</name>
<sequence>MASPASPPTLPTSATPARTSRRRSAPDTWPVHPAARWGLRALLALPFVVVALLSQDSPWVPEANRALAARGDLVQWGDTSLTWTAEVFPPFGAALASLLGGNLLAMNLVAAAVIGLTLQRLAAVLVREGFGPWAVGAVLSVLVLTPPLYFLAANDLASLLGVALLVLALDGIASFVERQSTEAGFRAGLALGVAVMVDPGAWLYALTLAAVAPFFVRRAGRSGRGAHVATVAVLLFPAVAAVLFWLYVSWWFSADPLGGMQDAAAGGWFPGGVGESATAAARAMSLTLLGAPLVLIGFTIRAVREPWSLIAPGIALAGLYLSLWFGLRAPVGQSYVVLTALYVLLIAPRAPSRRRQVLIVVAAAVQLVIGWLVVLTSGGTLGDWVRTVVGA</sequence>
<feature type="transmembrane region" description="Helical" evidence="2">
    <location>
        <begin position="333"/>
        <end position="350"/>
    </location>
</feature>
<feature type="transmembrane region" description="Helical" evidence="2">
    <location>
        <begin position="228"/>
        <end position="252"/>
    </location>
</feature>
<dbReference type="OrthoDB" id="4819250at2"/>
<dbReference type="RefSeq" id="WP_122150842.1">
    <property type="nucleotide sequence ID" value="NZ_RFFI01000120.1"/>
</dbReference>
<keyword evidence="2" id="KW-0472">Membrane</keyword>
<dbReference type="EMBL" id="RFFI01000120">
    <property type="protein sequence ID" value="RMI04964.1"/>
    <property type="molecule type" value="Genomic_DNA"/>
</dbReference>